<name>A0A1F5YQW1_9BACT</name>
<dbReference type="Proteomes" id="UP000178448">
    <property type="component" value="Unassembled WGS sequence"/>
</dbReference>
<dbReference type="NCBIfam" id="TIGR00254">
    <property type="entry name" value="GGDEF"/>
    <property type="match status" value="1"/>
</dbReference>
<dbReference type="SUPFAM" id="SSF55073">
    <property type="entry name" value="Nucleotide cyclase"/>
    <property type="match status" value="1"/>
</dbReference>
<dbReference type="EMBL" id="MFJD01000008">
    <property type="protein sequence ID" value="OGG02387.1"/>
    <property type="molecule type" value="Genomic_DNA"/>
</dbReference>
<comment type="caution">
    <text evidence="2">The sequence shown here is derived from an EMBL/GenBank/DDBJ whole genome shotgun (WGS) entry which is preliminary data.</text>
</comment>
<dbReference type="SMART" id="SM00267">
    <property type="entry name" value="GGDEF"/>
    <property type="match status" value="1"/>
</dbReference>
<accession>A0A1F5YQW1</accession>
<evidence type="ECO:0000313" key="3">
    <source>
        <dbReference type="Proteomes" id="UP000178448"/>
    </source>
</evidence>
<dbReference type="InterPro" id="IPR000160">
    <property type="entry name" value="GGDEF_dom"/>
</dbReference>
<dbReference type="AlphaFoldDB" id="A0A1F5YQW1"/>
<feature type="domain" description="GGDEF" evidence="1">
    <location>
        <begin position="119"/>
        <end position="256"/>
    </location>
</feature>
<dbReference type="InterPro" id="IPR043128">
    <property type="entry name" value="Rev_trsase/Diguanyl_cyclase"/>
</dbReference>
<sequence length="379" mass="42397">MGEQASQELIGRKLRSNFETAKRREHRLIEKTLSVPPPGLTDAQHRYRERAAGHRQKALQLIAEGKATTIQHARDMVAAEAKAEHERLTLDEKTRLFRSTTYSANQNKAINEYLAGVRSYYSELKLDFDKFSWFNDLISDKFGDLVLSEVGRQFAAVKRANDIGVRKGGEELHFFFNYGAQTQAELAAQRLMSAVRDNVLSQVINIIRDGQRTVPVTWDGRKVPEREGTVILRDITGALLERAKPGGLDRFLQTGKGEITQKLEIARKFDGFFGGKQAYGELESYARDGRPSELLTPDERQARSVAEKKISDFLSGLFGSVTSSGGMVIYGPEDRAFMPPGETVTTVLGEHVKRSKSEGRGFLSVQVGTRGPIRTYQVK</sequence>
<organism evidence="2 3">
    <name type="scientific">Candidatus Gottesmanbacteria bacterium RBG_16_52_11</name>
    <dbReference type="NCBI Taxonomy" id="1798374"/>
    <lineage>
        <taxon>Bacteria</taxon>
        <taxon>Candidatus Gottesmaniibacteriota</taxon>
    </lineage>
</organism>
<reference evidence="2 3" key="1">
    <citation type="journal article" date="2016" name="Nat. Commun.">
        <title>Thousands of microbial genomes shed light on interconnected biogeochemical processes in an aquifer system.</title>
        <authorList>
            <person name="Anantharaman K."/>
            <person name="Brown C.T."/>
            <person name="Hug L.A."/>
            <person name="Sharon I."/>
            <person name="Castelle C.J."/>
            <person name="Probst A.J."/>
            <person name="Thomas B.C."/>
            <person name="Singh A."/>
            <person name="Wilkins M.J."/>
            <person name="Karaoz U."/>
            <person name="Brodie E.L."/>
            <person name="Williams K.H."/>
            <person name="Hubbard S.S."/>
            <person name="Banfield J.F."/>
        </authorList>
    </citation>
    <scope>NUCLEOTIDE SEQUENCE [LARGE SCALE GENOMIC DNA]</scope>
</reference>
<proteinExistence type="predicted"/>
<dbReference type="InterPro" id="IPR029787">
    <property type="entry name" value="Nucleotide_cyclase"/>
</dbReference>
<protein>
    <recommendedName>
        <fullName evidence="1">GGDEF domain-containing protein</fullName>
    </recommendedName>
</protein>
<dbReference type="Pfam" id="PF00990">
    <property type="entry name" value="GGDEF"/>
    <property type="match status" value="1"/>
</dbReference>
<dbReference type="Gene3D" id="3.30.70.270">
    <property type="match status" value="1"/>
</dbReference>
<dbReference type="PROSITE" id="PS50887">
    <property type="entry name" value="GGDEF"/>
    <property type="match status" value="1"/>
</dbReference>
<gene>
    <name evidence="2" type="ORF">A2Z33_04970</name>
</gene>
<dbReference type="STRING" id="1798374.A2Z33_04970"/>
<evidence type="ECO:0000259" key="1">
    <source>
        <dbReference type="PROSITE" id="PS50887"/>
    </source>
</evidence>
<evidence type="ECO:0000313" key="2">
    <source>
        <dbReference type="EMBL" id="OGG02387.1"/>
    </source>
</evidence>